<dbReference type="EC" id="2.7.7.41" evidence="6"/>
<evidence type="ECO:0000256" key="22">
    <source>
        <dbReference type="ARBA" id="ARBA00032743"/>
    </source>
</evidence>
<evidence type="ECO:0000256" key="1">
    <source>
        <dbReference type="ARBA" id="ARBA00001698"/>
    </source>
</evidence>
<accession>A0A7W5AVM9</accession>
<organism evidence="25 26">
    <name type="scientific">Paenibacillus phyllosphaerae</name>
    <dbReference type="NCBI Taxonomy" id="274593"/>
    <lineage>
        <taxon>Bacteria</taxon>
        <taxon>Bacillati</taxon>
        <taxon>Bacillota</taxon>
        <taxon>Bacilli</taxon>
        <taxon>Bacillales</taxon>
        <taxon>Paenibacillaceae</taxon>
        <taxon>Paenibacillus</taxon>
    </lineage>
</organism>
<evidence type="ECO:0000256" key="2">
    <source>
        <dbReference type="ARBA" id="ARBA00004651"/>
    </source>
</evidence>
<comment type="caution">
    <text evidence="25">The sequence shown here is derived from an EMBL/GenBank/DDBJ whole genome shotgun (WGS) entry which is preliminary data.</text>
</comment>
<feature type="transmembrane region" description="Helical" evidence="24">
    <location>
        <begin position="6"/>
        <end position="35"/>
    </location>
</feature>
<keyword evidence="13 24" id="KW-1133">Transmembrane helix</keyword>
<keyword evidence="26" id="KW-1185">Reference proteome</keyword>
<evidence type="ECO:0000256" key="21">
    <source>
        <dbReference type="ARBA" id="ARBA00032396"/>
    </source>
</evidence>
<comment type="pathway">
    <text evidence="4">Lipid metabolism.</text>
</comment>
<evidence type="ECO:0000256" key="5">
    <source>
        <dbReference type="ARBA" id="ARBA00010185"/>
    </source>
</evidence>
<comment type="catalytic activity">
    <reaction evidence="1">
        <text>a 1,2-diacyl-sn-glycero-3-phosphate + CTP + H(+) = a CDP-1,2-diacyl-sn-glycerol + diphosphate</text>
        <dbReference type="Rhea" id="RHEA:16229"/>
        <dbReference type="ChEBI" id="CHEBI:15378"/>
        <dbReference type="ChEBI" id="CHEBI:33019"/>
        <dbReference type="ChEBI" id="CHEBI:37563"/>
        <dbReference type="ChEBI" id="CHEBI:58332"/>
        <dbReference type="ChEBI" id="CHEBI:58608"/>
        <dbReference type="EC" id="2.7.7.41"/>
    </reaction>
</comment>
<evidence type="ECO:0000313" key="25">
    <source>
        <dbReference type="EMBL" id="MBB3109427.1"/>
    </source>
</evidence>
<dbReference type="GO" id="GO:0004605">
    <property type="term" value="F:phosphatidate cytidylyltransferase activity"/>
    <property type="evidence" value="ECO:0007669"/>
    <property type="project" value="UniProtKB-EC"/>
</dbReference>
<comment type="subcellular location">
    <subcellularLocation>
        <location evidence="2">Cell membrane</location>
        <topology evidence="2">Multi-pass membrane protein</topology>
    </subcellularLocation>
</comment>
<gene>
    <name evidence="25" type="ORF">FHS18_001479</name>
</gene>
<dbReference type="PANTHER" id="PTHR46382:SF1">
    <property type="entry name" value="PHOSPHATIDATE CYTIDYLYLTRANSFERASE"/>
    <property type="match status" value="1"/>
</dbReference>
<evidence type="ECO:0000256" key="15">
    <source>
        <dbReference type="ARBA" id="ARBA00023136"/>
    </source>
</evidence>
<dbReference type="GO" id="GO:0016024">
    <property type="term" value="P:CDP-diacylglycerol biosynthetic process"/>
    <property type="evidence" value="ECO:0007669"/>
    <property type="project" value="TreeGrafter"/>
</dbReference>
<dbReference type="EMBL" id="JACHXK010000002">
    <property type="protein sequence ID" value="MBB3109427.1"/>
    <property type="molecule type" value="Genomic_DNA"/>
</dbReference>
<evidence type="ECO:0000256" key="10">
    <source>
        <dbReference type="ARBA" id="ARBA00022679"/>
    </source>
</evidence>
<keyword evidence="8" id="KW-1003">Cell membrane</keyword>
<evidence type="ECO:0000256" key="7">
    <source>
        <dbReference type="ARBA" id="ARBA00019373"/>
    </source>
</evidence>
<protein>
    <recommendedName>
        <fullName evidence="7">Phosphatidate cytidylyltransferase</fullName>
        <ecNumber evidence="6">2.7.7.41</ecNumber>
    </recommendedName>
    <alternativeName>
        <fullName evidence="20">CDP-DAG synthase</fullName>
    </alternativeName>
    <alternativeName>
        <fullName evidence="22">CDP-DG synthase</fullName>
    </alternativeName>
    <alternativeName>
        <fullName evidence="18">CDP-diacylglycerol synthase</fullName>
    </alternativeName>
    <alternativeName>
        <fullName evidence="21">CDP-diglyceride pyrophosphorylase</fullName>
    </alternativeName>
    <alternativeName>
        <fullName evidence="23">CDP-diglyceride synthase</fullName>
    </alternativeName>
    <alternativeName>
        <fullName evidence="19">CTP:phosphatidate cytidylyltransferase</fullName>
    </alternativeName>
</protein>
<dbReference type="AlphaFoldDB" id="A0A7W5AVM9"/>
<evidence type="ECO:0000256" key="3">
    <source>
        <dbReference type="ARBA" id="ARBA00005119"/>
    </source>
</evidence>
<keyword evidence="12 25" id="KW-0548">Nucleotidyltransferase</keyword>
<dbReference type="GO" id="GO:0005886">
    <property type="term" value="C:plasma membrane"/>
    <property type="evidence" value="ECO:0007669"/>
    <property type="project" value="UniProtKB-SubCell"/>
</dbReference>
<evidence type="ECO:0000256" key="8">
    <source>
        <dbReference type="ARBA" id="ARBA00022475"/>
    </source>
</evidence>
<sequence>MKQRIVTGIIAGSLFLLVTFLGGWFFYGLLLLLAVIGYSEYVRMNGLTWQHPASLLGFAGMLFLLVPWEELKLDAPSPLYTLWLLMFLLLAVTVITKNSMKIDEAALLLLGSLYIGYGFYAMYEVRNASSDGLYTTVFAFCAIWSSDIGAYFFGKAFGKNKLWPSISPNKTIEGSLGGVVLSLLIAVLFYGIAPEVLNLGQALLIGLIAAVAGQFGDLIQSAYKRVRGIKDTGALLPGHGGVLDRCDSWIVVFPLLTITGLLPMN</sequence>
<keyword evidence="17" id="KW-1208">Phospholipid metabolism</keyword>
<evidence type="ECO:0000256" key="23">
    <source>
        <dbReference type="ARBA" id="ARBA00033406"/>
    </source>
</evidence>
<evidence type="ECO:0000256" key="19">
    <source>
        <dbReference type="ARBA" id="ARBA00031825"/>
    </source>
</evidence>
<evidence type="ECO:0000256" key="4">
    <source>
        <dbReference type="ARBA" id="ARBA00005189"/>
    </source>
</evidence>
<dbReference type="PANTHER" id="PTHR46382">
    <property type="entry name" value="PHOSPHATIDATE CYTIDYLYLTRANSFERASE"/>
    <property type="match status" value="1"/>
</dbReference>
<proteinExistence type="inferred from homology"/>
<evidence type="ECO:0000256" key="18">
    <source>
        <dbReference type="ARBA" id="ARBA00029893"/>
    </source>
</evidence>
<evidence type="ECO:0000313" key="26">
    <source>
        <dbReference type="Proteomes" id="UP000570361"/>
    </source>
</evidence>
<evidence type="ECO:0000256" key="16">
    <source>
        <dbReference type="ARBA" id="ARBA00023209"/>
    </source>
</evidence>
<name>A0A7W5AVM9_9BACL</name>
<dbReference type="Pfam" id="PF01148">
    <property type="entry name" value="CTP_transf_1"/>
    <property type="match status" value="1"/>
</dbReference>
<reference evidence="25 26" key="1">
    <citation type="submission" date="2020-08" db="EMBL/GenBank/DDBJ databases">
        <title>Genomic Encyclopedia of Type Strains, Phase III (KMG-III): the genomes of soil and plant-associated and newly described type strains.</title>
        <authorList>
            <person name="Whitman W."/>
        </authorList>
    </citation>
    <scope>NUCLEOTIDE SEQUENCE [LARGE SCALE GENOMIC DNA]</scope>
    <source>
        <strain evidence="25 26">CECT 5862</strain>
    </source>
</reference>
<evidence type="ECO:0000256" key="17">
    <source>
        <dbReference type="ARBA" id="ARBA00023264"/>
    </source>
</evidence>
<comment type="pathway">
    <text evidence="3">Phospholipid metabolism; CDP-diacylglycerol biosynthesis; CDP-diacylglycerol from sn-glycerol 3-phosphate: step 3/3.</text>
</comment>
<evidence type="ECO:0000256" key="20">
    <source>
        <dbReference type="ARBA" id="ARBA00032253"/>
    </source>
</evidence>
<comment type="similarity">
    <text evidence="5">Belongs to the CDS family.</text>
</comment>
<dbReference type="Proteomes" id="UP000570361">
    <property type="component" value="Unassembled WGS sequence"/>
</dbReference>
<keyword evidence="10 25" id="KW-0808">Transferase</keyword>
<keyword evidence="16" id="KW-0594">Phospholipid biosynthesis</keyword>
<feature type="transmembrane region" description="Helical" evidence="24">
    <location>
        <begin position="174"/>
        <end position="193"/>
    </location>
</feature>
<keyword evidence="9" id="KW-0444">Lipid biosynthesis</keyword>
<keyword evidence="15 24" id="KW-0472">Membrane</keyword>
<keyword evidence="11 24" id="KW-0812">Transmembrane</keyword>
<evidence type="ECO:0000256" key="14">
    <source>
        <dbReference type="ARBA" id="ARBA00023098"/>
    </source>
</evidence>
<dbReference type="RefSeq" id="WP_183598461.1">
    <property type="nucleotide sequence ID" value="NZ_JACHXK010000002.1"/>
</dbReference>
<keyword evidence="14" id="KW-0443">Lipid metabolism</keyword>
<evidence type="ECO:0000256" key="9">
    <source>
        <dbReference type="ARBA" id="ARBA00022516"/>
    </source>
</evidence>
<evidence type="ECO:0000256" key="6">
    <source>
        <dbReference type="ARBA" id="ARBA00012487"/>
    </source>
</evidence>
<evidence type="ECO:0000256" key="13">
    <source>
        <dbReference type="ARBA" id="ARBA00022989"/>
    </source>
</evidence>
<feature type="transmembrane region" description="Helical" evidence="24">
    <location>
        <begin position="105"/>
        <end position="123"/>
    </location>
</feature>
<evidence type="ECO:0000256" key="11">
    <source>
        <dbReference type="ARBA" id="ARBA00022692"/>
    </source>
</evidence>
<feature type="transmembrane region" description="Helical" evidence="24">
    <location>
        <begin position="199"/>
        <end position="219"/>
    </location>
</feature>
<evidence type="ECO:0000256" key="24">
    <source>
        <dbReference type="SAM" id="Phobius"/>
    </source>
</evidence>
<evidence type="ECO:0000256" key="12">
    <source>
        <dbReference type="ARBA" id="ARBA00022695"/>
    </source>
</evidence>
<feature type="transmembrane region" description="Helical" evidence="24">
    <location>
        <begin position="135"/>
        <end position="153"/>
    </location>
</feature>
<feature type="transmembrane region" description="Helical" evidence="24">
    <location>
        <begin position="80"/>
        <end position="98"/>
    </location>
</feature>